<accession>G0U1M5</accession>
<dbReference type="InterPro" id="IPR008656">
    <property type="entry name" value="Inositol_tetrakis-P_1-kinase"/>
</dbReference>
<dbReference type="VEuPathDB" id="TriTrypDB:TvY486_0805890"/>
<dbReference type="GO" id="GO:0000287">
    <property type="term" value="F:magnesium ion binding"/>
    <property type="evidence" value="ECO:0007669"/>
    <property type="project" value="InterPro"/>
</dbReference>
<organism evidence="1">
    <name type="scientific">Trypanosoma vivax (strain Y486)</name>
    <dbReference type="NCBI Taxonomy" id="1055687"/>
    <lineage>
        <taxon>Eukaryota</taxon>
        <taxon>Discoba</taxon>
        <taxon>Euglenozoa</taxon>
        <taxon>Kinetoplastea</taxon>
        <taxon>Metakinetoplastina</taxon>
        <taxon>Trypanosomatida</taxon>
        <taxon>Trypanosomatidae</taxon>
        <taxon>Trypanosoma</taxon>
        <taxon>Duttonella</taxon>
    </lineage>
</organism>
<dbReference type="GO" id="GO:0052725">
    <property type="term" value="F:inositol-1,3,4-trisphosphate 6-kinase activity"/>
    <property type="evidence" value="ECO:0007669"/>
    <property type="project" value="InterPro"/>
</dbReference>
<dbReference type="GO" id="GO:0047325">
    <property type="term" value="F:inositol-3,4,5,6-tetrakisphosphate 1-kinase activity"/>
    <property type="evidence" value="ECO:0007669"/>
    <property type="project" value="InterPro"/>
</dbReference>
<dbReference type="OMA" id="PSYTHRM"/>
<dbReference type="GO" id="GO:0052726">
    <property type="term" value="F:inositol-1,3,4-trisphosphate 5-kinase activity"/>
    <property type="evidence" value="ECO:0007669"/>
    <property type="project" value="InterPro"/>
</dbReference>
<dbReference type="EMBL" id="HE573024">
    <property type="protein sequence ID" value="CCC49982.1"/>
    <property type="molecule type" value="Genomic_DNA"/>
</dbReference>
<evidence type="ECO:0000313" key="1">
    <source>
        <dbReference type="EMBL" id="CCC49982.1"/>
    </source>
</evidence>
<name>G0U1M5_TRYVY</name>
<dbReference type="GO" id="GO:0032957">
    <property type="term" value="P:inositol trisphosphate metabolic process"/>
    <property type="evidence" value="ECO:0007669"/>
    <property type="project" value="InterPro"/>
</dbReference>
<gene>
    <name evidence="1" type="ORF">TVY486_0805890</name>
</gene>
<proteinExistence type="predicted"/>
<protein>
    <submittedName>
        <fullName evidence="1">Uncharacterized protein</fullName>
    </submittedName>
</protein>
<dbReference type="GO" id="GO:0005737">
    <property type="term" value="C:cytoplasm"/>
    <property type="evidence" value="ECO:0007669"/>
    <property type="project" value="TreeGrafter"/>
</dbReference>
<dbReference type="PANTHER" id="PTHR14217:SF1">
    <property type="entry name" value="INOSITOL-TETRAKISPHOSPHATE 1-KINASE"/>
    <property type="match status" value="1"/>
</dbReference>
<dbReference type="GO" id="GO:0005524">
    <property type="term" value="F:ATP binding"/>
    <property type="evidence" value="ECO:0007669"/>
    <property type="project" value="InterPro"/>
</dbReference>
<dbReference type="Gene3D" id="3.30.470.20">
    <property type="entry name" value="ATP-grasp fold, B domain"/>
    <property type="match status" value="1"/>
</dbReference>
<dbReference type="AlphaFoldDB" id="G0U1M5"/>
<dbReference type="PANTHER" id="PTHR14217">
    <property type="entry name" value="INOSITOL-TETRAKISPHOSPHATE 1-KINASE"/>
    <property type="match status" value="1"/>
</dbReference>
<reference evidence="1" key="1">
    <citation type="journal article" date="2012" name="Proc. Natl. Acad. Sci. U.S.A.">
        <title>Antigenic diversity is generated by distinct evolutionary mechanisms in African trypanosome species.</title>
        <authorList>
            <person name="Jackson A.P."/>
            <person name="Berry A."/>
            <person name="Aslett M."/>
            <person name="Allison H.C."/>
            <person name="Burton P."/>
            <person name="Vavrova-Anderson J."/>
            <person name="Brown R."/>
            <person name="Browne H."/>
            <person name="Corton N."/>
            <person name="Hauser H."/>
            <person name="Gamble J."/>
            <person name="Gilderthorp R."/>
            <person name="Marcello L."/>
            <person name="McQuillan J."/>
            <person name="Otto T.D."/>
            <person name="Quail M.A."/>
            <person name="Sanders M.J."/>
            <person name="van Tonder A."/>
            <person name="Ginger M.L."/>
            <person name="Field M.C."/>
            <person name="Barry J.D."/>
            <person name="Hertz-Fowler C."/>
            <person name="Berriman M."/>
        </authorList>
    </citation>
    <scope>NUCLEOTIDE SEQUENCE</scope>
    <source>
        <strain evidence="1">Y486</strain>
    </source>
</reference>
<sequence length="409" mass="45462">MVCVPKITHIVIGLYASEKKHRQSFERLRRYVEEVGGSDTAQSCNDALSYSLVNMIFDAKDNVLTTEDNQEVDVVLHKVSTLSPNASSTLMEWCGVVSLRRHERGLPPVVIVDPLSSAEYVTRRSRVYERLGSKLPLPLCITPRSWLWARGDLSMRALLSPSYLLPHDRRDTTWWIAKTDLATGPSYTHRMVVWRGPRPEAALPPSVLALLPVESTSFVVQEFFIEAVPFVIKVYCIGMFVGAKVVSTTPLLQLLRGQALGDGNAEAIGEEPVCFDSQKVFTDKEEWKSDTELARCWQNFLSEGGHGYVQCAHIAAQLAQELHLTLFGFDLLLVPRGRPANDCPLLEMDRASLFDSVTGAPTPLLSEALPVVVDVNYFPSFSGVRHMEQHVLDVIKTKVFGAGLQHGSC</sequence>